<dbReference type="Proteomes" id="UP000025241">
    <property type="component" value="Chromosome I"/>
</dbReference>
<dbReference type="PATRIC" id="fig|1301098.3.peg.2566"/>
<keyword evidence="3" id="KW-1185">Reference proteome</keyword>
<evidence type="ECO:0000313" key="3">
    <source>
        <dbReference type="Proteomes" id="UP000025241"/>
    </source>
</evidence>
<gene>
    <name evidence="2" type="ORF">PKB_2559</name>
</gene>
<dbReference type="EMBL" id="HG322950">
    <property type="protein sequence ID" value="CDF83906.1"/>
    <property type="molecule type" value="Genomic_DNA"/>
</dbReference>
<dbReference type="HOGENOM" id="CLU_796627_0_0_6"/>
<evidence type="ECO:0000313" key="2">
    <source>
        <dbReference type="EMBL" id="CDF83906.1"/>
    </source>
</evidence>
<name>A0A024HG74_PSEKB</name>
<sequence length="346" mass="37609">MKVENPFPAVAAIEGNERRTPVPLSGRGGVRQRKSAGAGDAVQVERGPGKAAGFSIQLNQQLSAMQSAEGYLGELSDRLSQLKLSLGRELASSQGSSRKPLDEPLKQAADLLDQRSERSAGGLDANLELRLHEPARTRFSIDGLETLDQARSGGRESLLFSAGRSQTEPGVVVLDDAMSDQQVLRSFNLGLASSGIRAEVGADGKLTFSMAETEWQRNGGELNVKGEGKRFAKDRSSRAQTREERLLQLPQSLAGSGQRELRQMLDQVIDALDRIGTLRDQLRQRQNEIREFLARQAGSDEQQWAQDYAGTVFDLVRQSGSSYAAVTQTVVAQANLSRFTVVSLLS</sequence>
<evidence type="ECO:0008006" key="4">
    <source>
        <dbReference type="Google" id="ProtNLM"/>
    </source>
</evidence>
<organism evidence="2 3">
    <name type="scientific">Pseudomonas knackmussii (strain DSM 6978 / CCUG 54928 / LMG 23759 / B13)</name>
    <dbReference type="NCBI Taxonomy" id="1301098"/>
    <lineage>
        <taxon>Bacteria</taxon>
        <taxon>Pseudomonadati</taxon>
        <taxon>Pseudomonadota</taxon>
        <taxon>Gammaproteobacteria</taxon>
        <taxon>Pseudomonadales</taxon>
        <taxon>Pseudomonadaceae</taxon>
        <taxon>Pseudomonas</taxon>
    </lineage>
</organism>
<feature type="region of interest" description="Disordered" evidence="1">
    <location>
        <begin position="14"/>
        <end position="44"/>
    </location>
</feature>
<protein>
    <recommendedName>
        <fullName evidence="4">Flagellin</fullName>
    </recommendedName>
</protein>
<dbReference type="KEGG" id="pkc:PKB_2559"/>
<proteinExistence type="predicted"/>
<evidence type="ECO:0000256" key="1">
    <source>
        <dbReference type="SAM" id="MobiDB-lite"/>
    </source>
</evidence>
<reference evidence="2 3" key="2">
    <citation type="submission" date="2014-05" db="EMBL/GenBank/DDBJ databases">
        <title>Genome sequence of the 3-chlorobenzoate degrading bacterium Pseudomonas knackmussii B13 shows multiple evidence for horizontal gene transfer.</title>
        <authorList>
            <person name="Miyazaki R."/>
            <person name="Bertelli C."/>
            <person name="Falquet L."/>
            <person name="Robinson-Rechavi M."/>
            <person name="Gharib W."/>
            <person name="Roy S."/>
            <person name="Van der Meer J.R."/>
        </authorList>
    </citation>
    <scope>NUCLEOTIDE SEQUENCE [LARGE SCALE GENOMIC DNA]</scope>
    <source>
        <strain evidence="2 3">B13</strain>
    </source>
</reference>
<dbReference type="AlphaFoldDB" id="A0A024HG74"/>
<reference evidence="2 3" key="1">
    <citation type="submission" date="2013-03" db="EMBL/GenBank/DDBJ databases">
        <authorList>
            <person name="Linke B."/>
        </authorList>
    </citation>
    <scope>NUCLEOTIDE SEQUENCE [LARGE SCALE GENOMIC DNA]</scope>
    <source>
        <strain evidence="2 3">B13</strain>
    </source>
</reference>
<dbReference type="OrthoDB" id="7055067at2"/>
<accession>A0A024HG74</accession>
<dbReference type="STRING" id="1301098.PKB_2559"/>
<dbReference type="RefSeq" id="WP_043252187.1">
    <property type="nucleotide sequence ID" value="NZ_HG322950.1"/>
</dbReference>